<gene>
    <name evidence="1" type="ORF">GIS00_12855</name>
</gene>
<comment type="caution">
    <text evidence="1">The sequence shown here is derived from an EMBL/GenBank/DDBJ whole genome shotgun (WGS) entry which is preliminary data.</text>
</comment>
<dbReference type="RefSeq" id="WP_154768845.1">
    <property type="nucleotide sequence ID" value="NZ_WLYK01000005.1"/>
</dbReference>
<accession>A0A7K1FL14</accession>
<organism evidence="1 2">
    <name type="scientific">Nakamurella alba</name>
    <dbReference type="NCBI Taxonomy" id="2665158"/>
    <lineage>
        <taxon>Bacteria</taxon>
        <taxon>Bacillati</taxon>
        <taxon>Actinomycetota</taxon>
        <taxon>Actinomycetes</taxon>
        <taxon>Nakamurellales</taxon>
        <taxon>Nakamurellaceae</taxon>
        <taxon>Nakamurella</taxon>
    </lineage>
</organism>
<dbReference type="Proteomes" id="UP000460221">
    <property type="component" value="Unassembled WGS sequence"/>
</dbReference>
<dbReference type="AlphaFoldDB" id="A0A7K1FL14"/>
<keyword evidence="2" id="KW-1185">Reference proteome</keyword>
<dbReference type="EMBL" id="WLYK01000005">
    <property type="protein sequence ID" value="MTD14831.1"/>
    <property type="molecule type" value="Genomic_DNA"/>
</dbReference>
<sequence>MRPTIDEQLQGAVRLLRLAESEPDASPAVTELVRNARRLVEQVGRSWSAAVPFLVDDNARTAALLGVPLETPDPPGLAGAAARNEELRGRLSDRIAELGDGPERAAIGAHLRARVMADPT</sequence>
<protein>
    <submittedName>
        <fullName evidence="1">Uncharacterized protein</fullName>
    </submittedName>
</protein>
<evidence type="ECO:0000313" key="2">
    <source>
        <dbReference type="Proteomes" id="UP000460221"/>
    </source>
</evidence>
<name>A0A7K1FL14_9ACTN</name>
<reference evidence="1 2" key="1">
    <citation type="submission" date="2019-11" db="EMBL/GenBank/DDBJ databases">
        <authorList>
            <person name="Jiang L.-Q."/>
        </authorList>
    </citation>
    <scope>NUCLEOTIDE SEQUENCE [LARGE SCALE GENOMIC DNA]</scope>
    <source>
        <strain evidence="1 2">YIM 132087</strain>
    </source>
</reference>
<proteinExistence type="predicted"/>
<evidence type="ECO:0000313" key="1">
    <source>
        <dbReference type="EMBL" id="MTD14831.1"/>
    </source>
</evidence>